<proteinExistence type="predicted"/>
<dbReference type="EMBL" id="QUNO01000038">
    <property type="protein sequence ID" value="REH18072.1"/>
    <property type="molecule type" value="Genomic_DNA"/>
</dbReference>
<reference evidence="1 2" key="1">
    <citation type="submission" date="2018-08" db="EMBL/GenBank/DDBJ databases">
        <title>Genomic Encyclopedia of Archaeal and Bacterial Type Strains, Phase II (KMG-II): from individual species to whole genera.</title>
        <authorList>
            <person name="Goeker M."/>
        </authorList>
    </citation>
    <scope>NUCLEOTIDE SEQUENCE [LARGE SCALE GENOMIC DNA]</scope>
    <source>
        <strain evidence="1 2">DSM 45791</strain>
    </source>
</reference>
<accession>A0A3E0G5M2</accession>
<keyword evidence="2" id="KW-1185">Reference proteome</keyword>
<evidence type="ECO:0000313" key="1">
    <source>
        <dbReference type="EMBL" id="REH18072.1"/>
    </source>
</evidence>
<organism evidence="1 2">
    <name type="scientific">Kutzneria buriramensis</name>
    <dbReference type="NCBI Taxonomy" id="1045776"/>
    <lineage>
        <taxon>Bacteria</taxon>
        <taxon>Bacillati</taxon>
        <taxon>Actinomycetota</taxon>
        <taxon>Actinomycetes</taxon>
        <taxon>Pseudonocardiales</taxon>
        <taxon>Pseudonocardiaceae</taxon>
        <taxon>Kutzneria</taxon>
    </lineage>
</organism>
<protein>
    <submittedName>
        <fullName evidence="1">Uncharacterized protein</fullName>
    </submittedName>
</protein>
<name>A0A3E0G5M2_9PSEU</name>
<dbReference type="RefSeq" id="WP_116182279.1">
    <property type="nucleotide sequence ID" value="NZ_CP144378.1"/>
</dbReference>
<comment type="caution">
    <text evidence="1">The sequence shown here is derived from an EMBL/GenBank/DDBJ whole genome shotgun (WGS) entry which is preliminary data.</text>
</comment>
<dbReference type="AlphaFoldDB" id="A0A3E0G5M2"/>
<dbReference type="OrthoDB" id="3636781at2"/>
<gene>
    <name evidence="1" type="ORF">BCF44_13859</name>
</gene>
<sequence>MTNTIEPEPAWPPAWPVTTDQLVAWINDYAQALAAGDVDPGALLEQFAHARAIARATAGIEEWLLLACREAGISLPDLAERIARHPSTEQRRRYVTGPRDRVERLLRDFDSADGRLAALLRALDTSVEHDQAATQPDPDPTTN</sequence>
<dbReference type="Proteomes" id="UP000256269">
    <property type="component" value="Unassembled WGS sequence"/>
</dbReference>
<evidence type="ECO:0000313" key="2">
    <source>
        <dbReference type="Proteomes" id="UP000256269"/>
    </source>
</evidence>